<evidence type="ECO:0000259" key="7">
    <source>
        <dbReference type="PROSITE" id="PS50126"/>
    </source>
</evidence>
<evidence type="ECO:0000256" key="6">
    <source>
        <dbReference type="PIRNR" id="PIRNR002111"/>
    </source>
</evidence>
<dbReference type="GO" id="GO:0022627">
    <property type="term" value="C:cytosolic small ribosomal subunit"/>
    <property type="evidence" value="ECO:0007669"/>
    <property type="project" value="TreeGrafter"/>
</dbReference>
<dbReference type="CDD" id="cd05688">
    <property type="entry name" value="S1_RPS1_repeat_ec3"/>
    <property type="match status" value="1"/>
</dbReference>
<keyword evidence="4 6" id="KW-0689">Ribosomal protein</keyword>
<dbReference type="InterPro" id="IPR050437">
    <property type="entry name" value="Ribos_protein_bS1-like"/>
</dbReference>
<comment type="similarity">
    <text evidence="1 6">Belongs to the bacterial ribosomal protein bS1 family.</text>
</comment>
<dbReference type="FunFam" id="2.40.50.140:FF:000036">
    <property type="entry name" value="30S ribosomal protein S1"/>
    <property type="match status" value="1"/>
</dbReference>
<dbReference type="Pfam" id="PF00575">
    <property type="entry name" value="S1"/>
    <property type="match status" value="6"/>
</dbReference>
<feature type="domain" description="S1 motif" evidence="7">
    <location>
        <begin position="364"/>
        <end position="434"/>
    </location>
</feature>
<reference evidence="9" key="1">
    <citation type="submission" date="2017-04" db="EMBL/GenBank/DDBJ databases">
        <title>Genome evolution of the luminous symbionts of deep sea anglerfish.</title>
        <authorList>
            <person name="Hendry T.A."/>
        </authorList>
    </citation>
    <scope>NUCLEOTIDE SEQUENCE [LARGE SCALE GENOMIC DNA]</scope>
</reference>
<dbReference type="FunFam" id="2.40.50.140:FF:000018">
    <property type="entry name" value="30S ribosomal protein S1"/>
    <property type="match status" value="1"/>
</dbReference>
<accession>A0A291BBE3</accession>
<comment type="function">
    <text evidence="6">Binds mRNA; thus facilitating recognition of the initiation point. It is needed to translate mRNA with a short Shine-Dalgarno (SD) purine-rich sequence.</text>
</comment>
<dbReference type="EMBL" id="CP020663">
    <property type="protein sequence ID" value="ATF10349.1"/>
    <property type="molecule type" value="Genomic_DNA"/>
</dbReference>
<dbReference type="PIRSF" id="PIRSF002111">
    <property type="entry name" value="RpsA"/>
    <property type="match status" value="1"/>
</dbReference>
<keyword evidence="3 6" id="KW-0694">RNA-binding</keyword>
<dbReference type="CDD" id="cd05691">
    <property type="entry name" value="S1_RPS1_repeat_ec6"/>
    <property type="match status" value="1"/>
</dbReference>
<dbReference type="FunFam" id="2.40.50.140:FF:000011">
    <property type="entry name" value="30S ribosomal protein S1"/>
    <property type="match status" value="1"/>
</dbReference>
<evidence type="ECO:0000256" key="4">
    <source>
        <dbReference type="ARBA" id="ARBA00022980"/>
    </source>
</evidence>
<dbReference type="Gene3D" id="2.40.50.140">
    <property type="entry name" value="Nucleic acid-binding proteins"/>
    <property type="match status" value="6"/>
</dbReference>
<dbReference type="OrthoDB" id="9804077at2"/>
<dbReference type="Proteomes" id="UP000218160">
    <property type="component" value="Chromosome 2"/>
</dbReference>
<sequence length="556" mass="61293">MTESFASLFEESLREIETRPGAIVKGTIIAITNGYVLVDAGLKSESSIPAEQFKNAAGELEVVVGSEVDVALDAIEDGFGETQLSREKAKRHEAWIQLETAYEEAETVLGVINGKVKGGFTVELNGIRAFLPGSLVDVRPVRDTSHLEGKELEFKVIKLDQKRNNIVVSRRAVIESENSVERDELLASLQEGMEVKGIVKNLTDYGAFVDLGGVDGLLHITDMAWKRVKHPSEIVNVGGEILVKVLKFDRDRTRVSLGLKQLGEDPWVAIANRYPESHKLTGRVTNLTDYGCFVEIEEGVEGLVHVSEMDWTNKNIHPSKVVNVNDEVDVMVLDIDEERRRISLGLKQCKANPWQSFAETQNKGNHVTGKIKSITDFGIFIGLDGGIDGLVHLSDISWHIIGEEAVRDFKKGDEISAVVLQVDAERERISLGIKQMKEDPFNSYLVDFKKGTIVKGKVTAVDAKGATIELIEGVEGYLRASETSRDRVEDATLILAVGDEVEAKFTGVDRKNRMVNLSIRAKDEANEQEAMTTLNKVDDTVFGNAMADAFKAAKSE</sequence>
<dbReference type="FunFam" id="2.40.50.140:FF:000017">
    <property type="entry name" value="30S ribosomal protein S1"/>
    <property type="match status" value="1"/>
</dbReference>
<name>A0A291BBE3_9GAMM</name>
<dbReference type="SMART" id="SM00316">
    <property type="entry name" value="S1"/>
    <property type="match status" value="6"/>
</dbReference>
<evidence type="ECO:0000256" key="3">
    <source>
        <dbReference type="ARBA" id="ARBA00022884"/>
    </source>
</evidence>
<evidence type="ECO:0000256" key="5">
    <source>
        <dbReference type="ARBA" id="ARBA00023274"/>
    </source>
</evidence>
<dbReference type="InterPro" id="IPR035104">
    <property type="entry name" value="Ribosomal_protein_S1-like"/>
</dbReference>
<keyword evidence="9" id="KW-1185">Reference proteome</keyword>
<dbReference type="InterPro" id="IPR003029">
    <property type="entry name" value="S1_domain"/>
</dbReference>
<dbReference type="NCBIfam" id="TIGR00717">
    <property type="entry name" value="rpsA"/>
    <property type="match status" value="1"/>
</dbReference>
<evidence type="ECO:0000256" key="1">
    <source>
        <dbReference type="ARBA" id="ARBA00006767"/>
    </source>
</evidence>
<feature type="domain" description="S1 motif" evidence="7">
    <location>
        <begin position="277"/>
        <end position="347"/>
    </location>
</feature>
<dbReference type="RefSeq" id="WP_096619779.1">
    <property type="nucleotide sequence ID" value="NZ_CP020663.1"/>
</dbReference>
<dbReference type="FunFam" id="2.40.50.140:FF:000016">
    <property type="entry name" value="30S ribosomal protein S1"/>
    <property type="match status" value="1"/>
</dbReference>
<dbReference type="NCBIfam" id="NF004954">
    <property type="entry name" value="PRK06299.1-4"/>
    <property type="match status" value="1"/>
</dbReference>
<dbReference type="SUPFAM" id="SSF50249">
    <property type="entry name" value="Nucleic acid-binding proteins"/>
    <property type="match status" value="6"/>
</dbReference>
<evidence type="ECO:0000313" key="9">
    <source>
        <dbReference type="Proteomes" id="UP000218160"/>
    </source>
</evidence>
<dbReference type="InterPro" id="IPR012340">
    <property type="entry name" value="NA-bd_OB-fold"/>
</dbReference>
<organism evidence="8 9">
    <name type="scientific">Candidatus Enterovibrio altilux</name>
    <dbReference type="NCBI Taxonomy" id="1927128"/>
    <lineage>
        <taxon>Bacteria</taxon>
        <taxon>Pseudomonadati</taxon>
        <taxon>Pseudomonadota</taxon>
        <taxon>Gammaproteobacteria</taxon>
        <taxon>Vibrionales</taxon>
        <taxon>Vibrionaceae</taxon>
        <taxon>Enterovibrio</taxon>
    </lineage>
</organism>
<gene>
    <name evidence="8" type="ORF">BTN50_1934</name>
</gene>
<dbReference type="NCBIfam" id="NF004951">
    <property type="entry name" value="PRK06299.1-1"/>
    <property type="match status" value="1"/>
</dbReference>
<proteinExistence type="inferred from homology"/>
<dbReference type="AlphaFoldDB" id="A0A291BBE3"/>
<dbReference type="KEGG" id="elux:BTN50_1934"/>
<keyword evidence="5 6" id="KW-0687">Ribonucleoprotein</keyword>
<evidence type="ECO:0000256" key="2">
    <source>
        <dbReference type="ARBA" id="ARBA00022737"/>
    </source>
</evidence>
<feature type="domain" description="S1 motif" evidence="7">
    <location>
        <begin position="451"/>
        <end position="520"/>
    </location>
</feature>
<dbReference type="PRINTS" id="PR00681">
    <property type="entry name" value="RIBOSOMALS1"/>
</dbReference>
<protein>
    <recommendedName>
        <fullName evidence="6">30S ribosomal protein S1</fullName>
    </recommendedName>
</protein>
<feature type="domain" description="S1 motif" evidence="7">
    <location>
        <begin position="105"/>
        <end position="171"/>
    </location>
</feature>
<keyword evidence="2" id="KW-0677">Repeat</keyword>
<dbReference type="NCBIfam" id="NF004952">
    <property type="entry name" value="PRK06299.1-2"/>
    <property type="match status" value="1"/>
</dbReference>
<dbReference type="PANTHER" id="PTHR10724">
    <property type="entry name" value="30S RIBOSOMAL PROTEIN S1"/>
    <property type="match status" value="1"/>
</dbReference>
<dbReference type="CDD" id="cd04465">
    <property type="entry name" value="S1_RPS1_repeat_ec2_hs2"/>
    <property type="match status" value="1"/>
</dbReference>
<dbReference type="InterPro" id="IPR000110">
    <property type="entry name" value="Ribosomal_bS1"/>
</dbReference>
<dbReference type="GO" id="GO:0003735">
    <property type="term" value="F:structural constituent of ribosome"/>
    <property type="evidence" value="ECO:0007669"/>
    <property type="project" value="InterPro"/>
</dbReference>
<dbReference type="PROSITE" id="PS50126">
    <property type="entry name" value="S1"/>
    <property type="match status" value="6"/>
</dbReference>
<feature type="domain" description="S1 motif" evidence="7">
    <location>
        <begin position="21"/>
        <end position="87"/>
    </location>
</feature>
<dbReference type="PANTHER" id="PTHR10724:SF7">
    <property type="entry name" value="SMALL RIBOSOMAL SUBUNIT PROTEIN BS1C"/>
    <property type="match status" value="1"/>
</dbReference>
<evidence type="ECO:0000313" key="8">
    <source>
        <dbReference type="EMBL" id="ATF10349.1"/>
    </source>
</evidence>
<feature type="domain" description="S1 motif" evidence="7">
    <location>
        <begin position="192"/>
        <end position="260"/>
    </location>
</feature>
<dbReference type="FunFam" id="2.40.50.140:FF:000021">
    <property type="entry name" value="30S ribosomal protein S1"/>
    <property type="match status" value="1"/>
</dbReference>
<dbReference type="CDD" id="cd05687">
    <property type="entry name" value="S1_RPS1_repeat_ec1_hs1"/>
    <property type="match status" value="1"/>
</dbReference>
<dbReference type="GO" id="GO:0006412">
    <property type="term" value="P:translation"/>
    <property type="evidence" value="ECO:0007669"/>
    <property type="project" value="InterPro"/>
</dbReference>
<dbReference type="GO" id="GO:0003729">
    <property type="term" value="F:mRNA binding"/>
    <property type="evidence" value="ECO:0007669"/>
    <property type="project" value="TreeGrafter"/>
</dbReference>